<keyword evidence="1" id="KW-1133">Transmembrane helix</keyword>
<evidence type="ECO:0000313" key="2">
    <source>
        <dbReference type="EMBL" id="APX73385.1"/>
    </source>
</evidence>
<dbReference type="AlphaFoldDB" id="A0A1P8Q6B9"/>
<feature type="transmembrane region" description="Helical" evidence="1">
    <location>
        <begin position="61"/>
        <end position="80"/>
    </location>
</feature>
<name>A0A1P8Q6B9_9LACO</name>
<keyword evidence="1" id="KW-0812">Transmembrane</keyword>
<dbReference type="KEGG" id="lalw:BTM29_09270"/>
<keyword evidence="1" id="KW-0472">Membrane</keyword>
<dbReference type="STRING" id="1847728.BTM29_09270"/>
<dbReference type="Proteomes" id="UP000187499">
    <property type="component" value="Chromosome"/>
</dbReference>
<sequence length="114" mass="13220">METFALGLLFISNGNFIDRPPSTPPFITNVDDPPFAIALIIVGLYTMFSCFDVLHHSRKDVITFVLLFVWTFYLVIFSIHDFTSPIFMPKFTTIFILFIVVRILFESFWSNPND</sequence>
<reference evidence="3" key="1">
    <citation type="submission" date="2016-12" db="EMBL/GenBank/DDBJ databases">
        <authorList>
            <person name="Jung M.Y."/>
            <person name="Lee S.H."/>
        </authorList>
    </citation>
    <scope>NUCLEOTIDE SEQUENCE [LARGE SCALE GENOMIC DNA]</scope>
    <source>
        <strain evidence="3">WiKim39</strain>
    </source>
</reference>
<gene>
    <name evidence="2" type="ORF">BTM29_09270</name>
</gene>
<feature type="transmembrane region" description="Helical" evidence="1">
    <location>
        <begin position="86"/>
        <end position="105"/>
    </location>
</feature>
<evidence type="ECO:0000256" key="1">
    <source>
        <dbReference type="SAM" id="Phobius"/>
    </source>
</evidence>
<feature type="transmembrane region" description="Helical" evidence="1">
    <location>
        <begin position="35"/>
        <end position="54"/>
    </location>
</feature>
<evidence type="ECO:0000313" key="3">
    <source>
        <dbReference type="Proteomes" id="UP000187499"/>
    </source>
</evidence>
<protein>
    <submittedName>
        <fullName evidence="2">Uncharacterized protein</fullName>
    </submittedName>
</protein>
<accession>A0A1P8Q6B9</accession>
<organism evidence="2 3">
    <name type="scientific">Companilactobacillus allii</name>
    <dbReference type="NCBI Taxonomy" id="1847728"/>
    <lineage>
        <taxon>Bacteria</taxon>
        <taxon>Bacillati</taxon>
        <taxon>Bacillota</taxon>
        <taxon>Bacilli</taxon>
        <taxon>Lactobacillales</taxon>
        <taxon>Lactobacillaceae</taxon>
        <taxon>Companilactobacillus</taxon>
    </lineage>
</organism>
<keyword evidence="3" id="KW-1185">Reference proteome</keyword>
<proteinExistence type="predicted"/>
<dbReference type="EMBL" id="CP019323">
    <property type="protein sequence ID" value="APX73385.1"/>
    <property type="molecule type" value="Genomic_DNA"/>
</dbReference>